<dbReference type="Pfam" id="PF02589">
    <property type="entry name" value="LUD_dom"/>
    <property type="match status" value="1"/>
</dbReference>
<evidence type="ECO:0000256" key="1">
    <source>
        <dbReference type="ARBA" id="ARBA00022448"/>
    </source>
</evidence>
<dbReference type="SUPFAM" id="SSF46548">
    <property type="entry name" value="alpha-helical ferredoxin"/>
    <property type="match status" value="1"/>
</dbReference>
<protein>
    <submittedName>
        <fullName evidence="9">4Fe-4S dicluster domain-containing protein</fullName>
    </submittedName>
</protein>
<dbReference type="SUPFAM" id="SSF100950">
    <property type="entry name" value="NagB/RpiA/CoA transferase-like"/>
    <property type="match status" value="1"/>
</dbReference>
<comment type="caution">
    <text evidence="9">The sequence shown here is derived from an EMBL/GenBank/DDBJ whole genome shotgun (WGS) entry which is preliminary data.</text>
</comment>
<dbReference type="InterPro" id="IPR054704">
    <property type="entry name" value="Quin_L_LdhH-like"/>
</dbReference>
<evidence type="ECO:0000256" key="5">
    <source>
        <dbReference type="ARBA" id="ARBA00022982"/>
    </source>
</evidence>
<evidence type="ECO:0000256" key="2">
    <source>
        <dbReference type="ARBA" id="ARBA00022485"/>
    </source>
</evidence>
<evidence type="ECO:0000313" key="10">
    <source>
        <dbReference type="Proteomes" id="UP001194469"/>
    </source>
</evidence>
<dbReference type="InterPro" id="IPR004017">
    <property type="entry name" value="Cys_rich_dom"/>
</dbReference>
<dbReference type="PANTHER" id="PTHR47153:SF2">
    <property type="entry name" value="LACTATE UTILIZATION PROTEIN B"/>
    <property type="match status" value="1"/>
</dbReference>
<dbReference type="Gene3D" id="1.10.1060.10">
    <property type="entry name" value="Alpha-helical ferredoxin"/>
    <property type="match status" value="1"/>
</dbReference>
<dbReference type="InterPro" id="IPR009051">
    <property type="entry name" value="Helical_ferredxn"/>
</dbReference>
<keyword evidence="5" id="KW-0249">Electron transport</keyword>
<keyword evidence="6" id="KW-0408">Iron</keyword>
<evidence type="ECO:0000256" key="4">
    <source>
        <dbReference type="ARBA" id="ARBA00022737"/>
    </source>
</evidence>
<dbReference type="InterPro" id="IPR024185">
    <property type="entry name" value="FTHF_cligase-like_sf"/>
</dbReference>
<evidence type="ECO:0000256" key="3">
    <source>
        <dbReference type="ARBA" id="ARBA00022723"/>
    </source>
</evidence>
<sequence length="716" mass="79020">MQTAKTLKEYRKELRESLDNEFLREAMDKFATAYPVSRANAFRGLDEKAMIAEVADAKDAAARNMDGLYAQFKAEAEKRGVKVHMAKDAAEANEIIARIAKNSNCKKIVKSKSMTAEETLLNHRLEDDGLEVIETDLGEWIIQLRHEGPTHMVMPAIHLSRYQVADLFSEVTKQKQEVDIQRLVKVARRELRQHFATADMGISGANFAIAESGTIGLVTNEGNARLVTTLPRVHVALCGLDKLTPSLNDALKSLRVLPRNATGQAITSYVTWITGANECRAAADEKKEMHIVFLDNGRRALAQDPLFSQVMRCVRCGACANVCPVYRLVGGHKMGHIYIGAIGLILTYFFHGKDKARNLVQNCINCESCKSICAGGIDLPRLIKEIRARLSEEDGAPVEATLLGKVLKNRKLFHTLLRFGKYAQKPVTGGTPYLRHLPQMFMKDHGFRALPAIADKAFRDEWETIRPRVANAKLRVALFSGCVQDFVYPEQMKAAVKVLASRGVEMDFPMDQSCCGLPVQMMAERQATIDVARQNVMAFDAAKYDYILTLCASCASHLKEGYPNILAGQTDMTGKVKLFASKVIDFSSFVHDVLGMTADDFKGKGEKVAYHSSCHLCRGLGVVEQPRALIASSGSEYCPAQEEAVCCGFGGTFSMKFPELSKELLDKKLNNAEATGATRMVADCPGCIMQIRGGAEKRGNRMKVGHIAELLAENLK</sequence>
<accession>A0ABS0J281</accession>
<keyword evidence="7" id="KW-0411">Iron-sulfur</keyword>
<keyword evidence="1" id="KW-0813">Transport</keyword>
<dbReference type="EMBL" id="VRYY01000122">
    <property type="protein sequence ID" value="MBG3876529.1"/>
    <property type="molecule type" value="Genomic_DNA"/>
</dbReference>
<dbReference type="InterPro" id="IPR017896">
    <property type="entry name" value="4Fe4S_Fe-S-bd"/>
</dbReference>
<evidence type="ECO:0000259" key="8">
    <source>
        <dbReference type="PROSITE" id="PS51379"/>
    </source>
</evidence>
<keyword evidence="10" id="KW-1185">Reference proteome</keyword>
<dbReference type="Pfam" id="PF13183">
    <property type="entry name" value="Fer4_8"/>
    <property type="match status" value="1"/>
</dbReference>
<evidence type="ECO:0000256" key="7">
    <source>
        <dbReference type="ARBA" id="ARBA00023014"/>
    </source>
</evidence>
<dbReference type="PANTHER" id="PTHR47153">
    <property type="entry name" value="LACTATE UTILIZATION PROTEIN B"/>
    <property type="match status" value="1"/>
</dbReference>
<dbReference type="Pfam" id="PF02754">
    <property type="entry name" value="CCG"/>
    <property type="match status" value="2"/>
</dbReference>
<dbReference type="InterPro" id="IPR017900">
    <property type="entry name" value="4Fe4S_Fe_S_CS"/>
</dbReference>
<dbReference type="RefSeq" id="WP_196608665.1">
    <property type="nucleotide sequence ID" value="NZ_VRYY01000122.1"/>
</dbReference>
<dbReference type="InterPro" id="IPR003741">
    <property type="entry name" value="LUD_dom"/>
</dbReference>
<dbReference type="Proteomes" id="UP001194469">
    <property type="component" value="Unassembled WGS sequence"/>
</dbReference>
<evidence type="ECO:0000313" key="9">
    <source>
        <dbReference type="EMBL" id="MBG3876529.1"/>
    </source>
</evidence>
<keyword evidence="4" id="KW-0677">Repeat</keyword>
<proteinExistence type="predicted"/>
<keyword evidence="2" id="KW-0004">4Fe-4S</keyword>
<feature type="domain" description="4Fe-4S ferredoxin-type" evidence="8">
    <location>
        <begin position="303"/>
        <end position="333"/>
    </location>
</feature>
<organism evidence="9 10">
    <name type="scientific">Nitratidesulfovibrio oxamicus</name>
    <dbReference type="NCBI Taxonomy" id="32016"/>
    <lineage>
        <taxon>Bacteria</taxon>
        <taxon>Pseudomonadati</taxon>
        <taxon>Thermodesulfobacteriota</taxon>
        <taxon>Desulfovibrionia</taxon>
        <taxon>Desulfovibrionales</taxon>
        <taxon>Desulfovibrionaceae</taxon>
        <taxon>Nitratidesulfovibrio</taxon>
    </lineage>
</organism>
<dbReference type="PROSITE" id="PS00198">
    <property type="entry name" value="4FE4S_FER_1"/>
    <property type="match status" value="1"/>
</dbReference>
<keyword evidence="3" id="KW-0479">Metal-binding</keyword>
<name>A0ABS0J281_9BACT</name>
<reference evidence="9 10" key="1">
    <citation type="submission" date="2019-08" db="EMBL/GenBank/DDBJ databases">
        <authorList>
            <person name="Luo N."/>
        </authorList>
    </citation>
    <scope>NUCLEOTIDE SEQUENCE [LARGE SCALE GENOMIC DNA]</scope>
    <source>
        <strain evidence="9 10">NCIMB 9442</strain>
    </source>
</reference>
<gene>
    <name evidence="9" type="ORF">FVW20_05675</name>
</gene>
<dbReference type="InterPro" id="IPR004452">
    <property type="entry name" value="LutB/LldF"/>
</dbReference>
<dbReference type="InterPro" id="IPR037171">
    <property type="entry name" value="NagB/RpiA_transferase-like"/>
</dbReference>
<dbReference type="Gene3D" id="3.40.50.10420">
    <property type="entry name" value="NagB/RpiA/CoA transferase-like"/>
    <property type="match status" value="1"/>
</dbReference>
<dbReference type="NCBIfam" id="NF045670">
    <property type="entry name" value="quin_L_LdhH"/>
    <property type="match status" value="1"/>
</dbReference>
<evidence type="ECO:0000256" key="6">
    <source>
        <dbReference type="ARBA" id="ARBA00023004"/>
    </source>
</evidence>
<dbReference type="PROSITE" id="PS51379">
    <property type="entry name" value="4FE4S_FER_2"/>
    <property type="match status" value="1"/>
</dbReference>